<evidence type="ECO:0000313" key="2">
    <source>
        <dbReference type="Proteomes" id="UP000215914"/>
    </source>
</evidence>
<accession>A0A251UZ00</accession>
<dbReference type="AlphaFoldDB" id="A0A251UZ00"/>
<sequence length="50" mass="5956">MMLLLCHTFSSRTVYSQVSLPQLRFILEDHGRELGELKTHMIFIKLMIFM</sequence>
<dbReference type="InParanoid" id="A0A251UZ00"/>
<proteinExistence type="predicted"/>
<dbReference type="Proteomes" id="UP000215914">
    <property type="component" value="Chromosome 4"/>
</dbReference>
<name>A0A251UZ00_HELAN</name>
<keyword evidence="2" id="KW-1185">Reference proteome</keyword>
<protein>
    <submittedName>
        <fullName evidence="1">Uncharacterized protein</fullName>
    </submittedName>
</protein>
<reference evidence="2" key="1">
    <citation type="journal article" date="2017" name="Nature">
        <title>The sunflower genome provides insights into oil metabolism, flowering and Asterid evolution.</title>
        <authorList>
            <person name="Badouin H."/>
            <person name="Gouzy J."/>
            <person name="Grassa C.J."/>
            <person name="Murat F."/>
            <person name="Staton S.E."/>
            <person name="Cottret L."/>
            <person name="Lelandais-Briere C."/>
            <person name="Owens G.L."/>
            <person name="Carrere S."/>
            <person name="Mayjonade B."/>
            <person name="Legrand L."/>
            <person name="Gill N."/>
            <person name="Kane N.C."/>
            <person name="Bowers J.E."/>
            <person name="Hubner S."/>
            <person name="Bellec A."/>
            <person name="Berard A."/>
            <person name="Berges H."/>
            <person name="Blanchet N."/>
            <person name="Boniface M.C."/>
            <person name="Brunel D."/>
            <person name="Catrice O."/>
            <person name="Chaidir N."/>
            <person name="Claudel C."/>
            <person name="Donnadieu C."/>
            <person name="Faraut T."/>
            <person name="Fievet G."/>
            <person name="Helmstetter N."/>
            <person name="King M."/>
            <person name="Knapp S.J."/>
            <person name="Lai Z."/>
            <person name="Le Paslier M.C."/>
            <person name="Lippi Y."/>
            <person name="Lorenzon L."/>
            <person name="Mandel J.R."/>
            <person name="Marage G."/>
            <person name="Marchand G."/>
            <person name="Marquand E."/>
            <person name="Bret-Mestries E."/>
            <person name="Morien E."/>
            <person name="Nambeesan S."/>
            <person name="Nguyen T."/>
            <person name="Pegot-Espagnet P."/>
            <person name="Pouilly N."/>
            <person name="Raftis F."/>
            <person name="Sallet E."/>
            <person name="Schiex T."/>
            <person name="Thomas J."/>
            <person name="Vandecasteele C."/>
            <person name="Vares D."/>
            <person name="Vear F."/>
            <person name="Vautrin S."/>
            <person name="Crespi M."/>
            <person name="Mangin B."/>
            <person name="Burke J.M."/>
            <person name="Salse J."/>
            <person name="Munos S."/>
            <person name="Vincourt P."/>
            <person name="Rieseberg L.H."/>
            <person name="Langlade N.B."/>
        </authorList>
    </citation>
    <scope>NUCLEOTIDE SEQUENCE [LARGE SCALE GENOMIC DNA]</scope>
    <source>
        <strain evidence="2">cv. SF193</strain>
    </source>
</reference>
<dbReference type="EMBL" id="CM007893">
    <property type="protein sequence ID" value="OTG28597.1"/>
    <property type="molecule type" value="Genomic_DNA"/>
</dbReference>
<evidence type="ECO:0000313" key="1">
    <source>
        <dbReference type="EMBL" id="OTG28597.1"/>
    </source>
</evidence>
<gene>
    <name evidence="1" type="ORF">HannXRQ_Chr04g0113001</name>
</gene>
<organism evidence="1 2">
    <name type="scientific">Helianthus annuus</name>
    <name type="common">Common sunflower</name>
    <dbReference type="NCBI Taxonomy" id="4232"/>
    <lineage>
        <taxon>Eukaryota</taxon>
        <taxon>Viridiplantae</taxon>
        <taxon>Streptophyta</taxon>
        <taxon>Embryophyta</taxon>
        <taxon>Tracheophyta</taxon>
        <taxon>Spermatophyta</taxon>
        <taxon>Magnoliopsida</taxon>
        <taxon>eudicotyledons</taxon>
        <taxon>Gunneridae</taxon>
        <taxon>Pentapetalae</taxon>
        <taxon>asterids</taxon>
        <taxon>campanulids</taxon>
        <taxon>Asterales</taxon>
        <taxon>Asteraceae</taxon>
        <taxon>Asteroideae</taxon>
        <taxon>Heliantheae alliance</taxon>
        <taxon>Heliantheae</taxon>
        <taxon>Helianthus</taxon>
    </lineage>
</organism>